<dbReference type="EMBL" id="PSNW01000009">
    <property type="protein sequence ID" value="PPE72960.1"/>
    <property type="molecule type" value="Genomic_DNA"/>
</dbReference>
<name>A0A2S5TDA6_9GAMM</name>
<dbReference type="GO" id="GO:0055085">
    <property type="term" value="P:transmembrane transport"/>
    <property type="evidence" value="ECO:0007669"/>
    <property type="project" value="InterPro"/>
</dbReference>
<sequence length="237" mass="25015">MRAYVSLPLGLVIVFGLFWLMQWMIRPSDRHAVDAATVVEAVEMVEVKPDDASPEEMEAAADEPPPPPAAPPSLARPDLPTMSFPASAPVDAGPIKIPAINTSSLGLGGSSLNGTGLFGGFAGRGSGSGSGSGSGGGFGKGEGFQGKTLIPLSTARPQMPEWACKQGIRGWVEVVFTVMPNGRVSEVKLIDADPRGVFEAAAIESVGNWIYQSTGKARMVKQRVQMDPEDCIYNWQQ</sequence>
<feature type="compositionally biased region" description="Acidic residues" evidence="6">
    <location>
        <begin position="52"/>
        <end position="61"/>
    </location>
</feature>
<dbReference type="InterPro" id="IPR003538">
    <property type="entry name" value="TonB"/>
</dbReference>
<dbReference type="RefSeq" id="WP_104231404.1">
    <property type="nucleotide sequence ID" value="NZ_PSNW01000009.1"/>
</dbReference>
<dbReference type="Proteomes" id="UP000238220">
    <property type="component" value="Unassembled WGS sequence"/>
</dbReference>
<dbReference type="GO" id="GO:0015891">
    <property type="term" value="P:siderophore transport"/>
    <property type="evidence" value="ECO:0007669"/>
    <property type="project" value="InterPro"/>
</dbReference>
<evidence type="ECO:0000256" key="4">
    <source>
        <dbReference type="ARBA" id="ARBA00023136"/>
    </source>
</evidence>
<dbReference type="AlphaFoldDB" id="A0A2S5TDA6"/>
<comment type="caution">
    <text evidence="8">The sequence shown here is derived from an EMBL/GenBank/DDBJ whole genome shotgun (WGS) entry which is preliminary data.</text>
</comment>
<dbReference type="PROSITE" id="PS52015">
    <property type="entry name" value="TONB_CTD"/>
    <property type="match status" value="1"/>
</dbReference>
<dbReference type="GO" id="GO:0031992">
    <property type="term" value="F:energy transducer activity"/>
    <property type="evidence" value="ECO:0007669"/>
    <property type="project" value="InterPro"/>
</dbReference>
<keyword evidence="5" id="KW-0997">Cell inner membrane</keyword>
<dbReference type="SUPFAM" id="SSF74653">
    <property type="entry name" value="TolA/TonB C-terminal domain"/>
    <property type="match status" value="1"/>
</dbReference>
<keyword evidence="5" id="KW-0735">Signal-anchor</keyword>
<keyword evidence="5" id="KW-1003">Cell membrane</keyword>
<gene>
    <name evidence="8" type="ORF">C3942_16205</name>
</gene>
<dbReference type="GO" id="GO:0030288">
    <property type="term" value="C:outer membrane-bounded periplasmic space"/>
    <property type="evidence" value="ECO:0007669"/>
    <property type="project" value="InterPro"/>
</dbReference>
<dbReference type="GO" id="GO:0005886">
    <property type="term" value="C:plasma membrane"/>
    <property type="evidence" value="ECO:0007669"/>
    <property type="project" value="UniProtKB-SubCell"/>
</dbReference>
<reference evidence="8 9" key="1">
    <citation type="submission" date="2018-02" db="EMBL/GenBank/DDBJ databases">
        <title>Genome sequencing of Solimonas sp. HR-BB.</title>
        <authorList>
            <person name="Lee Y."/>
            <person name="Jeon C.O."/>
        </authorList>
    </citation>
    <scope>NUCLEOTIDE SEQUENCE [LARGE SCALE GENOMIC DNA]</scope>
    <source>
        <strain evidence="8 9">HR-BB</strain>
    </source>
</reference>
<accession>A0A2S5TDA6</accession>
<evidence type="ECO:0000256" key="5">
    <source>
        <dbReference type="RuleBase" id="RU362123"/>
    </source>
</evidence>
<keyword evidence="4 5" id="KW-0472">Membrane</keyword>
<evidence type="ECO:0000256" key="2">
    <source>
        <dbReference type="ARBA" id="ARBA00022692"/>
    </source>
</evidence>
<proteinExistence type="inferred from homology"/>
<dbReference type="Pfam" id="PF03544">
    <property type="entry name" value="TonB_C"/>
    <property type="match status" value="1"/>
</dbReference>
<dbReference type="InterPro" id="IPR037682">
    <property type="entry name" value="TonB_C"/>
</dbReference>
<keyword evidence="5" id="KW-0653">Protein transport</keyword>
<evidence type="ECO:0000256" key="3">
    <source>
        <dbReference type="ARBA" id="ARBA00022989"/>
    </source>
</evidence>
<keyword evidence="5" id="KW-0813">Transport</keyword>
<feature type="region of interest" description="Disordered" evidence="6">
    <location>
        <begin position="49"/>
        <end position="85"/>
    </location>
</feature>
<dbReference type="InterPro" id="IPR006260">
    <property type="entry name" value="TonB/TolA_C"/>
</dbReference>
<feature type="transmembrane region" description="Helical" evidence="5">
    <location>
        <begin position="6"/>
        <end position="25"/>
    </location>
</feature>
<protein>
    <recommendedName>
        <fullName evidence="5">Protein TonB</fullName>
    </recommendedName>
</protein>
<evidence type="ECO:0000256" key="6">
    <source>
        <dbReference type="SAM" id="MobiDB-lite"/>
    </source>
</evidence>
<comment type="subcellular location">
    <subcellularLocation>
        <location evidence="5">Cell inner membrane</location>
        <topology evidence="5">Single-pass membrane protein</topology>
        <orientation evidence="5">Periplasmic side</orientation>
    </subcellularLocation>
    <subcellularLocation>
        <location evidence="1">Membrane</location>
        <topology evidence="1">Single-pass membrane protein</topology>
    </subcellularLocation>
</comment>
<dbReference type="PRINTS" id="PR01374">
    <property type="entry name" value="TONBPROTEIN"/>
</dbReference>
<dbReference type="GO" id="GO:0015031">
    <property type="term" value="P:protein transport"/>
    <property type="evidence" value="ECO:0007669"/>
    <property type="project" value="UniProtKB-UniRule"/>
</dbReference>
<evidence type="ECO:0000313" key="9">
    <source>
        <dbReference type="Proteomes" id="UP000238220"/>
    </source>
</evidence>
<dbReference type="OrthoDB" id="1628901at2"/>
<evidence type="ECO:0000313" key="8">
    <source>
        <dbReference type="EMBL" id="PPE72960.1"/>
    </source>
</evidence>
<keyword evidence="9" id="KW-1185">Reference proteome</keyword>
<comment type="similarity">
    <text evidence="5">Belongs to the TonB family.</text>
</comment>
<dbReference type="NCBIfam" id="TIGR01352">
    <property type="entry name" value="tonB_Cterm"/>
    <property type="match status" value="1"/>
</dbReference>
<keyword evidence="2 5" id="KW-0812">Transmembrane</keyword>
<evidence type="ECO:0000259" key="7">
    <source>
        <dbReference type="PROSITE" id="PS52015"/>
    </source>
</evidence>
<organism evidence="8 9">
    <name type="scientific">Solimonas fluminis</name>
    <dbReference type="NCBI Taxonomy" id="2086571"/>
    <lineage>
        <taxon>Bacteria</taxon>
        <taxon>Pseudomonadati</taxon>
        <taxon>Pseudomonadota</taxon>
        <taxon>Gammaproteobacteria</taxon>
        <taxon>Nevskiales</taxon>
        <taxon>Nevskiaceae</taxon>
        <taxon>Solimonas</taxon>
    </lineage>
</organism>
<keyword evidence="3 5" id="KW-1133">Transmembrane helix</keyword>
<comment type="function">
    <text evidence="5">Interacts with outer membrane receptor proteins that carry out high-affinity binding and energy dependent uptake into the periplasmic space of specific substrates. It could act to transduce energy from the cytoplasmic membrane to specific energy-requiring processes in the outer membrane, resulting in the release into the periplasm of ligands bound by these outer membrane proteins.</text>
</comment>
<evidence type="ECO:0000256" key="1">
    <source>
        <dbReference type="ARBA" id="ARBA00004167"/>
    </source>
</evidence>
<feature type="domain" description="TonB C-terminal" evidence="7">
    <location>
        <begin position="144"/>
        <end position="237"/>
    </location>
</feature>
<dbReference type="Gene3D" id="3.30.2420.10">
    <property type="entry name" value="TonB"/>
    <property type="match status" value="1"/>
</dbReference>